<dbReference type="AlphaFoldDB" id="A0AAD6ZAA1"/>
<accession>A0AAD6ZAA1</accession>
<dbReference type="Proteomes" id="UP001218218">
    <property type="component" value="Unassembled WGS sequence"/>
</dbReference>
<feature type="non-terminal residue" evidence="1">
    <location>
        <position position="73"/>
    </location>
</feature>
<name>A0AAD6ZAA1_9AGAR</name>
<feature type="non-terminal residue" evidence="1">
    <location>
        <position position="1"/>
    </location>
</feature>
<comment type="caution">
    <text evidence="1">The sequence shown here is derived from an EMBL/GenBank/DDBJ whole genome shotgun (WGS) entry which is preliminary data.</text>
</comment>
<keyword evidence="2" id="KW-1185">Reference proteome</keyword>
<gene>
    <name evidence="1" type="ORF">DFH08DRAFT_620281</name>
</gene>
<evidence type="ECO:0000313" key="2">
    <source>
        <dbReference type="Proteomes" id="UP001218218"/>
    </source>
</evidence>
<dbReference type="EMBL" id="JARIHO010000067">
    <property type="protein sequence ID" value="KAJ7314508.1"/>
    <property type="molecule type" value="Genomic_DNA"/>
</dbReference>
<evidence type="ECO:0008006" key="3">
    <source>
        <dbReference type="Google" id="ProtNLM"/>
    </source>
</evidence>
<reference evidence="1" key="1">
    <citation type="submission" date="2023-03" db="EMBL/GenBank/DDBJ databases">
        <title>Massive genome expansion in bonnet fungi (Mycena s.s.) driven by repeated elements and novel gene families across ecological guilds.</title>
        <authorList>
            <consortium name="Lawrence Berkeley National Laboratory"/>
            <person name="Harder C.B."/>
            <person name="Miyauchi S."/>
            <person name="Viragh M."/>
            <person name="Kuo A."/>
            <person name="Thoen E."/>
            <person name="Andreopoulos B."/>
            <person name="Lu D."/>
            <person name="Skrede I."/>
            <person name="Drula E."/>
            <person name="Henrissat B."/>
            <person name="Morin E."/>
            <person name="Kohler A."/>
            <person name="Barry K."/>
            <person name="LaButti K."/>
            <person name="Morin E."/>
            <person name="Salamov A."/>
            <person name="Lipzen A."/>
            <person name="Mereny Z."/>
            <person name="Hegedus B."/>
            <person name="Baldrian P."/>
            <person name="Stursova M."/>
            <person name="Weitz H."/>
            <person name="Taylor A."/>
            <person name="Grigoriev I.V."/>
            <person name="Nagy L.G."/>
            <person name="Martin F."/>
            <person name="Kauserud H."/>
        </authorList>
    </citation>
    <scope>NUCLEOTIDE SEQUENCE</scope>
    <source>
        <strain evidence="1">CBHHK002</strain>
    </source>
</reference>
<protein>
    <recommendedName>
        <fullName evidence="3">Reverse transcriptase zinc-binding domain-containing protein</fullName>
    </recommendedName>
</protein>
<sequence>RHARISTFDDAKTFKALEKMYEGLSRPQCSVLTQLHTGLIGLNAYLHCFKLTPSPLCLHCDVPESVPHFLLGC</sequence>
<evidence type="ECO:0000313" key="1">
    <source>
        <dbReference type="EMBL" id="KAJ7314508.1"/>
    </source>
</evidence>
<proteinExistence type="predicted"/>
<organism evidence="1 2">
    <name type="scientific">Mycena albidolilacea</name>
    <dbReference type="NCBI Taxonomy" id="1033008"/>
    <lineage>
        <taxon>Eukaryota</taxon>
        <taxon>Fungi</taxon>
        <taxon>Dikarya</taxon>
        <taxon>Basidiomycota</taxon>
        <taxon>Agaricomycotina</taxon>
        <taxon>Agaricomycetes</taxon>
        <taxon>Agaricomycetidae</taxon>
        <taxon>Agaricales</taxon>
        <taxon>Marasmiineae</taxon>
        <taxon>Mycenaceae</taxon>
        <taxon>Mycena</taxon>
    </lineage>
</organism>